<dbReference type="EMBL" id="JARBHB010000009">
    <property type="protein sequence ID" value="KAJ8875638.1"/>
    <property type="molecule type" value="Genomic_DNA"/>
</dbReference>
<organism evidence="2 3">
    <name type="scientific">Dryococelus australis</name>
    <dbReference type="NCBI Taxonomy" id="614101"/>
    <lineage>
        <taxon>Eukaryota</taxon>
        <taxon>Metazoa</taxon>
        <taxon>Ecdysozoa</taxon>
        <taxon>Arthropoda</taxon>
        <taxon>Hexapoda</taxon>
        <taxon>Insecta</taxon>
        <taxon>Pterygota</taxon>
        <taxon>Neoptera</taxon>
        <taxon>Polyneoptera</taxon>
        <taxon>Phasmatodea</taxon>
        <taxon>Verophasmatodea</taxon>
        <taxon>Anareolatae</taxon>
        <taxon>Phasmatidae</taxon>
        <taxon>Eurycanthinae</taxon>
        <taxon>Dryococelus</taxon>
    </lineage>
</organism>
<sequence>MKRGLPASRWQQPLRALLKVTELTWESEGDGCFYIGIGGKSKIPKLSYEPYQCCPSKAKHEAKPVKLSSSPAGKRPPQTPSKPSSPSKLPSKLPVIKQAASKPSPSKPSAKDNKPSTATREPQSAKGKGSSDVQDKSDKSKKGKKGFFGSEDGVKFEGGRASVHGVEHLGQPSDVVDFLLYNQTFNSNSYCKILKRLRRAVQNHRRGLLSYVINIAWSYIITHMHAYVQMCTYTHTNTVSGHLTYSHVLALKNYGLSIKLNYDSGEKYFADHKELQQTVTVFLYVLAADMYDEDTVCKNLSLSVIGASVLWFGPYCPMLLRAVDRLRHPHTEDWLRMDEVEYQSRGLTDCVRSREGSYGDLVYNMPTNYSQKL</sequence>
<keyword evidence="3" id="KW-1185">Reference proteome</keyword>
<proteinExistence type="predicted"/>
<dbReference type="Proteomes" id="UP001159363">
    <property type="component" value="Chromosome 8"/>
</dbReference>
<feature type="region of interest" description="Disordered" evidence="1">
    <location>
        <begin position="59"/>
        <end position="151"/>
    </location>
</feature>
<evidence type="ECO:0000313" key="2">
    <source>
        <dbReference type="EMBL" id="KAJ8875638.1"/>
    </source>
</evidence>
<protein>
    <submittedName>
        <fullName evidence="2">Uncharacterized protein</fullName>
    </submittedName>
</protein>
<reference evidence="2 3" key="1">
    <citation type="submission" date="2023-02" db="EMBL/GenBank/DDBJ databases">
        <title>LHISI_Scaffold_Assembly.</title>
        <authorList>
            <person name="Stuart O.P."/>
            <person name="Cleave R."/>
            <person name="Magrath M.J.L."/>
            <person name="Mikheyev A.S."/>
        </authorList>
    </citation>
    <scope>NUCLEOTIDE SEQUENCE [LARGE SCALE GENOMIC DNA]</scope>
    <source>
        <strain evidence="2">Daus_M_001</strain>
        <tissue evidence="2">Leg muscle</tissue>
    </source>
</reference>
<accession>A0ABQ9GUC7</accession>
<evidence type="ECO:0000313" key="3">
    <source>
        <dbReference type="Proteomes" id="UP001159363"/>
    </source>
</evidence>
<evidence type="ECO:0000256" key="1">
    <source>
        <dbReference type="SAM" id="MobiDB-lite"/>
    </source>
</evidence>
<name>A0ABQ9GUC7_9NEOP</name>
<comment type="caution">
    <text evidence="2">The sequence shown here is derived from an EMBL/GenBank/DDBJ whole genome shotgun (WGS) entry which is preliminary data.</text>
</comment>
<feature type="compositionally biased region" description="Low complexity" evidence="1">
    <location>
        <begin position="81"/>
        <end position="108"/>
    </location>
</feature>
<gene>
    <name evidence="2" type="ORF">PR048_023534</name>
</gene>